<name>A0A518V968_BRELA</name>
<protein>
    <recommendedName>
        <fullName evidence="3">Alkyl hydroperoxide reductase subunit C/ Thiol specific antioxidant domain-containing protein</fullName>
    </recommendedName>
</protein>
<dbReference type="Proteomes" id="UP000319432">
    <property type="component" value="Chromosome"/>
</dbReference>
<proteinExistence type="predicted"/>
<reference evidence="1 2" key="1">
    <citation type="submission" date="2018-11" db="EMBL/GenBank/DDBJ databases">
        <title>Phylogenetic determinants of toxin gene distribution in genomes of Brevibacillus laterosporus.</title>
        <authorList>
            <person name="Glare T.R."/>
            <person name="Durrant A."/>
            <person name="Berry C."/>
            <person name="Palma L."/>
            <person name="Ormskirk M."/>
            <person name="Cox M.O."/>
        </authorList>
    </citation>
    <scope>NUCLEOTIDE SEQUENCE [LARGE SCALE GENOMIC DNA]</scope>
    <source>
        <strain evidence="1 2">1821L</strain>
    </source>
</reference>
<organism evidence="1 2">
    <name type="scientific">Brevibacillus laterosporus</name>
    <name type="common">Bacillus laterosporus</name>
    <dbReference type="NCBI Taxonomy" id="1465"/>
    <lineage>
        <taxon>Bacteria</taxon>
        <taxon>Bacillati</taxon>
        <taxon>Bacillota</taxon>
        <taxon>Bacilli</taxon>
        <taxon>Bacillales</taxon>
        <taxon>Paenibacillaceae</taxon>
        <taxon>Brevibacillus</taxon>
    </lineage>
</organism>
<dbReference type="InterPro" id="IPR036249">
    <property type="entry name" value="Thioredoxin-like_sf"/>
</dbReference>
<keyword evidence="2" id="KW-1185">Reference proteome</keyword>
<dbReference type="AlphaFoldDB" id="A0A518V968"/>
<dbReference type="EMBL" id="CP033464">
    <property type="protein sequence ID" value="QDX93537.1"/>
    <property type="molecule type" value="Genomic_DNA"/>
</dbReference>
<evidence type="ECO:0000313" key="1">
    <source>
        <dbReference type="EMBL" id="QDX93537.1"/>
    </source>
</evidence>
<gene>
    <name evidence="1" type="ORF">EEL30_15295</name>
</gene>
<evidence type="ECO:0008006" key="3">
    <source>
        <dbReference type="Google" id="ProtNLM"/>
    </source>
</evidence>
<accession>A0A518V968</accession>
<dbReference type="Gene3D" id="3.40.30.10">
    <property type="entry name" value="Glutaredoxin"/>
    <property type="match status" value="1"/>
</dbReference>
<dbReference type="SUPFAM" id="SSF52833">
    <property type="entry name" value="Thioredoxin-like"/>
    <property type="match status" value="1"/>
</dbReference>
<sequence length="62" mass="7374">MPPILLDVTKEVAKRYQAISIPTSYFIDEQGMIRQKVIGPKHYWIKSLRRDRRGQQIIFFVP</sequence>
<evidence type="ECO:0000313" key="2">
    <source>
        <dbReference type="Proteomes" id="UP000319432"/>
    </source>
</evidence>
<dbReference type="OrthoDB" id="25753at2"/>